<sequence>MPIFYDQGEPIYYSLRYQDEGKPSIHYDAYKGIVVTAPRGMGQERIHLWVVGQSATIADHYRTLRENANVFQDNKVMYKGRNYTIEPLSSEQSKGEIRFQKGKFHFYSKDGEVTWDKVKPFLKSWFITKGEETLRSILPKEAHSYVKMSEHRSSLIHQTQSGMIWVNWRVLAFSNKSIEQLLTPVLPSNKSN</sequence>
<reference evidence="2 3" key="1">
    <citation type="submission" date="2013-08" db="EMBL/GenBank/DDBJ databases">
        <authorList>
            <person name="Huang J."/>
            <person name="Wang G."/>
        </authorList>
    </citation>
    <scope>NUCLEOTIDE SEQUENCE [LARGE SCALE GENOMIC DNA]</scope>
    <source>
        <strain evidence="2 3">JSM 076056</strain>
    </source>
</reference>
<accession>A0A0A5GKK3</accession>
<evidence type="ECO:0000313" key="2">
    <source>
        <dbReference type="EMBL" id="KGX91695.1"/>
    </source>
</evidence>
<gene>
    <name evidence="2" type="ORF">N781_03995</name>
</gene>
<dbReference type="AlphaFoldDB" id="A0A0A5GKK3"/>
<dbReference type="OrthoDB" id="9811177at2"/>
<name>A0A0A5GKK3_9BACI</name>
<evidence type="ECO:0000313" key="3">
    <source>
        <dbReference type="Proteomes" id="UP000030528"/>
    </source>
</evidence>
<keyword evidence="3" id="KW-1185">Reference proteome</keyword>
<dbReference type="Proteomes" id="UP000030528">
    <property type="component" value="Unassembled WGS sequence"/>
</dbReference>
<evidence type="ECO:0000259" key="1">
    <source>
        <dbReference type="Pfam" id="PF01863"/>
    </source>
</evidence>
<protein>
    <recommendedName>
        <fullName evidence="1">YgjP-like metallopeptidase domain-containing protein</fullName>
    </recommendedName>
</protein>
<dbReference type="Pfam" id="PF01863">
    <property type="entry name" value="YgjP-like"/>
    <property type="match status" value="1"/>
</dbReference>
<proteinExistence type="predicted"/>
<feature type="domain" description="YgjP-like metallopeptidase" evidence="1">
    <location>
        <begin position="24"/>
        <end position="179"/>
    </location>
</feature>
<dbReference type="InterPro" id="IPR002725">
    <property type="entry name" value="YgjP-like_metallopeptidase"/>
</dbReference>
<dbReference type="STRING" id="1385510.GCA_000425205_02277"/>
<comment type="caution">
    <text evidence="2">The sequence shown here is derived from an EMBL/GenBank/DDBJ whole genome shotgun (WGS) entry which is preliminary data.</text>
</comment>
<dbReference type="EMBL" id="AVPE01000009">
    <property type="protein sequence ID" value="KGX91695.1"/>
    <property type="molecule type" value="Genomic_DNA"/>
</dbReference>
<dbReference type="RefSeq" id="WP_026800626.1">
    <property type="nucleotide sequence ID" value="NZ_AULI01000009.1"/>
</dbReference>
<organism evidence="2 3">
    <name type="scientific">Pontibacillus halophilus JSM 076056 = DSM 19796</name>
    <dbReference type="NCBI Taxonomy" id="1385510"/>
    <lineage>
        <taxon>Bacteria</taxon>
        <taxon>Bacillati</taxon>
        <taxon>Bacillota</taxon>
        <taxon>Bacilli</taxon>
        <taxon>Bacillales</taxon>
        <taxon>Bacillaceae</taxon>
        <taxon>Pontibacillus</taxon>
    </lineage>
</organism>